<dbReference type="RefSeq" id="WP_104641715.1">
    <property type="nucleotide sequence ID" value="NZ_AQGW01000015.1"/>
</dbReference>
<name>A0A2K4X533_PSEVC</name>
<gene>
    <name evidence="3" type="primary">tctA</name>
    <name evidence="4" type="ORF">PCAR9_A10083</name>
    <name evidence="3" type="ORF">PCARR_a3235</name>
</gene>
<feature type="transmembrane region" description="Helical" evidence="1">
    <location>
        <begin position="20"/>
        <end position="47"/>
    </location>
</feature>
<feature type="transmembrane region" description="Helical" evidence="1">
    <location>
        <begin position="59"/>
        <end position="80"/>
    </location>
</feature>
<keyword evidence="1" id="KW-0472">Membrane</keyword>
<feature type="transmembrane region" description="Helical" evidence="1">
    <location>
        <begin position="107"/>
        <end position="130"/>
    </location>
</feature>
<dbReference type="Proteomes" id="UP000238288">
    <property type="component" value="Chromosome PCAR9a"/>
</dbReference>
<feature type="transmembrane region" description="Helical" evidence="1">
    <location>
        <begin position="420"/>
        <end position="450"/>
    </location>
</feature>
<dbReference type="InterPro" id="IPR002823">
    <property type="entry name" value="DUF112_TM"/>
</dbReference>
<keyword evidence="1" id="KW-0812">Transmembrane</keyword>
<evidence type="ECO:0000313" key="6">
    <source>
        <dbReference type="Proteomes" id="UP000615003"/>
    </source>
</evidence>
<dbReference type="EMBL" id="LT965928">
    <property type="protein sequence ID" value="SOU39383.1"/>
    <property type="molecule type" value="Genomic_DNA"/>
</dbReference>
<evidence type="ECO:0000313" key="4">
    <source>
        <dbReference type="EMBL" id="SOU39383.1"/>
    </source>
</evidence>
<dbReference type="Proteomes" id="UP000615003">
    <property type="component" value="Unassembled WGS sequence"/>
</dbReference>
<organism evidence="4 5">
    <name type="scientific">Pseudoalteromonas carrageenovora IAM 12662</name>
    <dbReference type="NCBI Taxonomy" id="1314868"/>
    <lineage>
        <taxon>Bacteria</taxon>
        <taxon>Pseudomonadati</taxon>
        <taxon>Pseudomonadota</taxon>
        <taxon>Gammaproteobacteria</taxon>
        <taxon>Alteromonadales</taxon>
        <taxon>Pseudoalteromonadaceae</taxon>
        <taxon>Pseudoalteromonas</taxon>
    </lineage>
</organism>
<dbReference type="EMBL" id="AQGW01000015">
    <property type="protein sequence ID" value="MBE0381465.1"/>
    <property type="molecule type" value="Genomic_DNA"/>
</dbReference>
<sequence length="514" mass="54454">MFDGIMLGLSTVLDFNNLMYVIAGCLVGTFIGMLPGLGPITAIALMIPITYSIGADSGMILMAGVYYGAIFGGSTSSILINAPGVAGTVASSFDGYPLAKQGHAGKALAIAAYSSFIGGTIGAILLMVAAPLLAKVSLSFQSPDYVVLMFLGLTAIAAFSNKGQFLKAMMMTVFGLMLATVGIDPSSGTERFTFSQADLLDGISFLLIAMATFALAEALINVVKPEKKDAKSLNDSDTPQIGSTKLTKDEVKDMAPVVGRSSFLGFIVGVLPGAGATIASFMAYATERNLAPKGLKEKFGKGSLRGLAAPESANNAACTGSFVPLLTLGIPGSGTTAIMLGALIAYGIQPGPMLMQENPSVFWSVIVSMYFGNIVLLILNLPLIPYFAKVLAMPKSVLTIMILFFSLIGVYLVSFNTFDLFMMVGVALVALVLRLLAFPMAPLLLGFILGDMIERNFRRSMMISDGSLSFLWDRPLTLSIFILSILVLLFPLKDYLKQRRADKTASKLQQEQAQ</sequence>
<accession>A0A2K4X533</accession>
<dbReference type="PANTHER" id="PTHR35342">
    <property type="entry name" value="TRICARBOXYLIC TRANSPORT PROTEIN"/>
    <property type="match status" value="1"/>
</dbReference>
<dbReference type="AlphaFoldDB" id="A0A2K4X533"/>
<feature type="domain" description="DUF112" evidence="2">
    <location>
        <begin position="18"/>
        <end position="445"/>
    </location>
</feature>
<protein>
    <submittedName>
        <fullName evidence="3">Tricarboxylic transport membrane protein</fullName>
    </submittedName>
    <submittedName>
        <fullName evidence="4">Tripartite tricarboxylate transporter TctA</fullName>
    </submittedName>
</protein>
<feature type="transmembrane region" description="Helical" evidence="1">
    <location>
        <begin position="165"/>
        <end position="183"/>
    </location>
</feature>
<dbReference type="PANTHER" id="PTHR35342:SF5">
    <property type="entry name" value="TRICARBOXYLIC TRANSPORT PROTEIN"/>
    <property type="match status" value="1"/>
</dbReference>
<dbReference type="Pfam" id="PF01970">
    <property type="entry name" value="TctA"/>
    <property type="match status" value="1"/>
</dbReference>
<feature type="transmembrane region" description="Helical" evidence="1">
    <location>
        <begin position="263"/>
        <end position="286"/>
    </location>
</feature>
<reference evidence="3 6" key="1">
    <citation type="submission" date="2015-06" db="EMBL/GenBank/DDBJ databases">
        <title>Genome sequence of Pseudoalteromonas carrageenovora.</title>
        <authorList>
            <person name="Xie B.-B."/>
            <person name="Rong J.-C."/>
            <person name="Qin Q.-L."/>
            <person name="Zhang Y.-Z."/>
        </authorList>
    </citation>
    <scope>NUCLEOTIDE SEQUENCE [LARGE SCALE GENOMIC DNA]</scope>
    <source>
        <strain evidence="3 6">IAM 12662</strain>
    </source>
</reference>
<feature type="transmembrane region" description="Helical" evidence="1">
    <location>
        <begin position="396"/>
        <end position="414"/>
    </location>
</feature>
<feature type="transmembrane region" description="Helical" evidence="1">
    <location>
        <begin position="203"/>
        <end position="223"/>
    </location>
</feature>
<feature type="transmembrane region" description="Helical" evidence="1">
    <location>
        <begin position="322"/>
        <end position="348"/>
    </location>
</feature>
<dbReference type="OrthoDB" id="9781349at2"/>
<dbReference type="GeneID" id="93662019"/>
<feature type="transmembrane region" description="Helical" evidence="1">
    <location>
        <begin position="142"/>
        <end position="159"/>
    </location>
</feature>
<evidence type="ECO:0000259" key="2">
    <source>
        <dbReference type="Pfam" id="PF01970"/>
    </source>
</evidence>
<evidence type="ECO:0000313" key="5">
    <source>
        <dbReference type="Proteomes" id="UP000238288"/>
    </source>
</evidence>
<feature type="transmembrane region" description="Helical" evidence="1">
    <location>
        <begin position="471"/>
        <end position="492"/>
    </location>
</feature>
<keyword evidence="6" id="KW-1185">Reference proteome</keyword>
<feature type="transmembrane region" description="Helical" evidence="1">
    <location>
        <begin position="360"/>
        <end position="384"/>
    </location>
</feature>
<evidence type="ECO:0000313" key="3">
    <source>
        <dbReference type="EMBL" id="MBE0381465.1"/>
    </source>
</evidence>
<reference evidence="4 5" key="2">
    <citation type="submission" date="2017-11" db="EMBL/GenBank/DDBJ databases">
        <authorList>
            <person name="Han C.G."/>
        </authorList>
    </citation>
    <scope>NUCLEOTIDE SEQUENCE [LARGE SCALE GENOMIC DNA]</scope>
    <source>
        <strain evidence="5">ATCC 43555</strain>
        <strain evidence="4">ATCC43555</strain>
    </source>
</reference>
<keyword evidence="1" id="KW-1133">Transmembrane helix</keyword>
<proteinExistence type="predicted"/>
<evidence type="ECO:0000256" key="1">
    <source>
        <dbReference type="SAM" id="Phobius"/>
    </source>
</evidence>